<proteinExistence type="predicted"/>
<dbReference type="STRING" id="494016.SAMN04487965_0699"/>
<keyword evidence="1" id="KW-0812">Transmembrane</keyword>
<evidence type="ECO:0000313" key="3">
    <source>
        <dbReference type="Proteomes" id="UP000184170"/>
    </source>
</evidence>
<organism evidence="2 3">
    <name type="scientific">Microbulbifer donghaiensis</name>
    <dbReference type="NCBI Taxonomy" id="494016"/>
    <lineage>
        <taxon>Bacteria</taxon>
        <taxon>Pseudomonadati</taxon>
        <taxon>Pseudomonadota</taxon>
        <taxon>Gammaproteobacteria</taxon>
        <taxon>Cellvibrionales</taxon>
        <taxon>Microbulbiferaceae</taxon>
        <taxon>Microbulbifer</taxon>
    </lineage>
</organism>
<accession>A0A1M4WIU7</accession>
<gene>
    <name evidence="2" type="ORF">SAMN04487965_0699</name>
</gene>
<evidence type="ECO:0000256" key="1">
    <source>
        <dbReference type="SAM" id="Phobius"/>
    </source>
</evidence>
<feature type="transmembrane region" description="Helical" evidence="1">
    <location>
        <begin position="52"/>
        <end position="70"/>
    </location>
</feature>
<name>A0A1M4WIU7_9GAMM</name>
<sequence length="143" mass="16333">MNDAMPANLVAAADMEHQRLRCWPRTLLLANIAAIFFIPTRRDGRWRARPEAVALLVAFVAAGAVMNWMYAKVGYVRLPGVPQLVFWLPVVLWILAKFHRDAFSGAFKYYVFCYLVIVGTFLVVDTSDLIRYLLGDHRPLHLN</sequence>
<dbReference type="OrthoDB" id="7619983at2"/>
<keyword evidence="3" id="KW-1185">Reference proteome</keyword>
<dbReference type="RefSeq" id="WP_143186868.1">
    <property type="nucleotide sequence ID" value="NZ_FQVA01000001.1"/>
</dbReference>
<feature type="transmembrane region" description="Helical" evidence="1">
    <location>
        <begin position="107"/>
        <end position="124"/>
    </location>
</feature>
<dbReference type="EMBL" id="FQVA01000001">
    <property type="protein sequence ID" value="SHE80993.1"/>
    <property type="molecule type" value="Genomic_DNA"/>
</dbReference>
<keyword evidence="1" id="KW-1133">Transmembrane helix</keyword>
<feature type="transmembrane region" description="Helical" evidence="1">
    <location>
        <begin position="23"/>
        <end position="40"/>
    </location>
</feature>
<dbReference type="Proteomes" id="UP000184170">
    <property type="component" value="Unassembled WGS sequence"/>
</dbReference>
<feature type="transmembrane region" description="Helical" evidence="1">
    <location>
        <begin position="76"/>
        <end position="95"/>
    </location>
</feature>
<dbReference type="AlphaFoldDB" id="A0A1M4WIU7"/>
<keyword evidence="1" id="KW-0472">Membrane</keyword>
<protein>
    <submittedName>
        <fullName evidence="2">Uncharacterized protein</fullName>
    </submittedName>
</protein>
<reference evidence="3" key="1">
    <citation type="submission" date="2016-11" db="EMBL/GenBank/DDBJ databases">
        <authorList>
            <person name="Varghese N."/>
            <person name="Submissions S."/>
        </authorList>
    </citation>
    <scope>NUCLEOTIDE SEQUENCE [LARGE SCALE GENOMIC DNA]</scope>
    <source>
        <strain evidence="3">CGMCC 1.7063</strain>
    </source>
</reference>
<evidence type="ECO:0000313" key="2">
    <source>
        <dbReference type="EMBL" id="SHE80993.1"/>
    </source>
</evidence>